<sequence length="156" mass="16604" precursor="true">MRTQAPILALMVILLSGVSIAVAQDKSPQPDGENLKQQTAVIHLSHFSDDLHRAFMALKIASMMQEGGVETSLFLDIEGARLSDSRQSLDVHWGPSPTKLGDLFDAFVKSGGKVAVCPHCAKAAGIAATHVRPGARIATEDELAALLIGADKIMDY</sequence>
<gene>
    <name evidence="2" type="ORF">Q31a_48550</name>
</gene>
<dbReference type="Gene3D" id="3.40.1260.10">
    <property type="entry name" value="DsrEFH-like"/>
    <property type="match status" value="1"/>
</dbReference>
<proteinExistence type="predicted"/>
<keyword evidence="3" id="KW-1185">Reference proteome</keyword>
<dbReference type="EMBL" id="CP036298">
    <property type="protein sequence ID" value="QDV26481.1"/>
    <property type="molecule type" value="Genomic_DNA"/>
</dbReference>
<dbReference type="KEGG" id="ahel:Q31a_48550"/>
<dbReference type="SUPFAM" id="SSF75169">
    <property type="entry name" value="DsrEFH-like"/>
    <property type="match status" value="1"/>
</dbReference>
<reference evidence="2 3" key="1">
    <citation type="submission" date="2019-02" db="EMBL/GenBank/DDBJ databases">
        <title>Deep-cultivation of Planctomycetes and their phenomic and genomic characterization uncovers novel biology.</title>
        <authorList>
            <person name="Wiegand S."/>
            <person name="Jogler M."/>
            <person name="Boedeker C."/>
            <person name="Pinto D."/>
            <person name="Vollmers J."/>
            <person name="Rivas-Marin E."/>
            <person name="Kohn T."/>
            <person name="Peeters S.H."/>
            <person name="Heuer A."/>
            <person name="Rast P."/>
            <person name="Oberbeckmann S."/>
            <person name="Bunk B."/>
            <person name="Jeske O."/>
            <person name="Meyerdierks A."/>
            <person name="Storesund J.E."/>
            <person name="Kallscheuer N."/>
            <person name="Luecker S."/>
            <person name="Lage O.M."/>
            <person name="Pohl T."/>
            <person name="Merkel B.J."/>
            <person name="Hornburger P."/>
            <person name="Mueller R.-W."/>
            <person name="Bruemmer F."/>
            <person name="Labrenz M."/>
            <person name="Spormann A.M."/>
            <person name="Op den Camp H."/>
            <person name="Overmann J."/>
            <person name="Amann R."/>
            <person name="Jetten M.S.M."/>
            <person name="Mascher T."/>
            <person name="Medema M.H."/>
            <person name="Devos D.P."/>
            <person name="Kaster A.-K."/>
            <person name="Ovreas L."/>
            <person name="Rohde M."/>
            <person name="Galperin M.Y."/>
            <person name="Jogler C."/>
        </authorList>
    </citation>
    <scope>NUCLEOTIDE SEQUENCE [LARGE SCALE GENOMIC DNA]</scope>
    <source>
        <strain evidence="2 3">Q31a</strain>
    </source>
</reference>
<dbReference type="OrthoDB" id="9812053at2"/>
<organism evidence="2 3">
    <name type="scientific">Aureliella helgolandensis</name>
    <dbReference type="NCBI Taxonomy" id="2527968"/>
    <lineage>
        <taxon>Bacteria</taxon>
        <taxon>Pseudomonadati</taxon>
        <taxon>Planctomycetota</taxon>
        <taxon>Planctomycetia</taxon>
        <taxon>Pirellulales</taxon>
        <taxon>Pirellulaceae</taxon>
        <taxon>Aureliella</taxon>
    </lineage>
</organism>
<protein>
    <submittedName>
        <fullName evidence="2">Uncharacterized protein</fullName>
    </submittedName>
</protein>
<feature type="chain" id="PRO_5021761368" evidence="1">
    <location>
        <begin position="24"/>
        <end position="156"/>
    </location>
</feature>
<evidence type="ECO:0000313" key="2">
    <source>
        <dbReference type="EMBL" id="QDV26481.1"/>
    </source>
</evidence>
<dbReference type="AlphaFoldDB" id="A0A518GD09"/>
<accession>A0A518GD09</accession>
<dbReference type="Proteomes" id="UP000318017">
    <property type="component" value="Chromosome"/>
</dbReference>
<keyword evidence="1" id="KW-0732">Signal</keyword>
<dbReference type="InterPro" id="IPR003787">
    <property type="entry name" value="Sulphur_relay_DsrE/F-like"/>
</dbReference>
<name>A0A518GD09_9BACT</name>
<evidence type="ECO:0000256" key="1">
    <source>
        <dbReference type="SAM" id="SignalP"/>
    </source>
</evidence>
<feature type="signal peptide" evidence="1">
    <location>
        <begin position="1"/>
        <end position="23"/>
    </location>
</feature>
<dbReference type="RefSeq" id="WP_145082650.1">
    <property type="nucleotide sequence ID" value="NZ_CP036298.1"/>
</dbReference>
<evidence type="ECO:0000313" key="3">
    <source>
        <dbReference type="Proteomes" id="UP000318017"/>
    </source>
</evidence>
<dbReference type="InterPro" id="IPR027396">
    <property type="entry name" value="DsrEFH-like"/>
</dbReference>
<dbReference type="Pfam" id="PF02635">
    <property type="entry name" value="DsrE"/>
    <property type="match status" value="1"/>
</dbReference>